<comment type="similarity">
    <text evidence="2">Belongs to the Rht family.</text>
</comment>
<gene>
    <name evidence="8" type="ORF">ACFSM5_12225</name>
</gene>
<evidence type="ECO:0000256" key="1">
    <source>
        <dbReference type="ARBA" id="ARBA00004651"/>
    </source>
</evidence>
<name>A0ABW5DRH8_9PROT</name>
<keyword evidence="5 7" id="KW-1133">Transmembrane helix</keyword>
<dbReference type="InterPro" id="IPR001123">
    <property type="entry name" value="LeuE-type"/>
</dbReference>
<organism evidence="8 9">
    <name type="scientific">Lacibacterium aquatile</name>
    <dbReference type="NCBI Taxonomy" id="1168082"/>
    <lineage>
        <taxon>Bacteria</taxon>
        <taxon>Pseudomonadati</taxon>
        <taxon>Pseudomonadota</taxon>
        <taxon>Alphaproteobacteria</taxon>
        <taxon>Rhodospirillales</taxon>
        <taxon>Rhodospirillaceae</taxon>
    </lineage>
</organism>
<feature type="transmembrane region" description="Helical" evidence="7">
    <location>
        <begin position="45"/>
        <end position="67"/>
    </location>
</feature>
<evidence type="ECO:0000256" key="6">
    <source>
        <dbReference type="ARBA" id="ARBA00023136"/>
    </source>
</evidence>
<dbReference type="RefSeq" id="WP_379876682.1">
    <property type="nucleotide sequence ID" value="NZ_JBHUIP010000012.1"/>
</dbReference>
<dbReference type="PIRSF" id="PIRSF006324">
    <property type="entry name" value="LeuE"/>
    <property type="match status" value="1"/>
</dbReference>
<evidence type="ECO:0000256" key="3">
    <source>
        <dbReference type="ARBA" id="ARBA00022475"/>
    </source>
</evidence>
<dbReference type="EMBL" id="JBHUIP010000012">
    <property type="protein sequence ID" value="MFD2263657.1"/>
    <property type="molecule type" value="Genomic_DNA"/>
</dbReference>
<proteinExistence type="inferred from homology"/>
<evidence type="ECO:0000313" key="8">
    <source>
        <dbReference type="EMBL" id="MFD2263657.1"/>
    </source>
</evidence>
<feature type="transmembrane region" description="Helical" evidence="7">
    <location>
        <begin position="117"/>
        <end position="138"/>
    </location>
</feature>
<accession>A0ABW5DRH8</accession>
<evidence type="ECO:0000313" key="9">
    <source>
        <dbReference type="Proteomes" id="UP001597295"/>
    </source>
</evidence>
<dbReference type="PANTHER" id="PTHR30086">
    <property type="entry name" value="ARGININE EXPORTER PROTEIN ARGO"/>
    <property type="match status" value="1"/>
</dbReference>
<feature type="transmembrane region" description="Helical" evidence="7">
    <location>
        <begin position="150"/>
        <end position="178"/>
    </location>
</feature>
<dbReference type="PANTHER" id="PTHR30086:SF14">
    <property type="entry name" value="HOMOSERINE_HOMOSERINE LACTONE EFFLUX PROTEIN"/>
    <property type="match status" value="1"/>
</dbReference>
<evidence type="ECO:0000256" key="5">
    <source>
        <dbReference type="ARBA" id="ARBA00022989"/>
    </source>
</evidence>
<comment type="caution">
    <text evidence="8">The sequence shown here is derived from an EMBL/GenBank/DDBJ whole genome shotgun (WGS) entry which is preliminary data.</text>
</comment>
<dbReference type="Proteomes" id="UP001597295">
    <property type="component" value="Unassembled WGS sequence"/>
</dbReference>
<keyword evidence="9" id="KW-1185">Reference proteome</keyword>
<evidence type="ECO:0000256" key="4">
    <source>
        <dbReference type="ARBA" id="ARBA00022692"/>
    </source>
</evidence>
<keyword evidence="4 7" id="KW-0812">Transmembrane</keyword>
<sequence>MSWHTFLLFLGLTSATSLMPGPNAMMTMAQGIAHGSRGAFWTVMGSFAALGAMMVASAVGAGAILMASELAFEIVKWAGVAYLAYLGVKSWRAPPVRIDTQASEDVMSIRAMFLKGFFCSAGNPKAFLFWGALFPPFLNPNAPLLPQVAILGAAAFVVEFFVMMGYGMGAAGIAHYLARKGNTTLFNKISGGTMIGAAALLATVRR</sequence>
<protein>
    <submittedName>
        <fullName evidence="8">LysE family translocator</fullName>
    </submittedName>
</protein>
<comment type="subcellular location">
    <subcellularLocation>
        <location evidence="1">Cell membrane</location>
        <topology evidence="1">Multi-pass membrane protein</topology>
    </subcellularLocation>
</comment>
<keyword evidence="3" id="KW-1003">Cell membrane</keyword>
<evidence type="ECO:0000256" key="2">
    <source>
        <dbReference type="ARBA" id="ARBA00007928"/>
    </source>
</evidence>
<dbReference type="Pfam" id="PF01810">
    <property type="entry name" value="LysE"/>
    <property type="match status" value="1"/>
</dbReference>
<evidence type="ECO:0000256" key="7">
    <source>
        <dbReference type="SAM" id="Phobius"/>
    </source>
</evidence>
<keyword evidence="6 7" id="KW-0472">Membrane</keyword>
<reference evidence="9" key="1">
    <citation type="journal article" date="2019" name="Int. J. Syst. Evol. Microbiol.">
        <title>The Global Catalogue of Microorganisms (GCM) 10K type strain sequencing project: providing services to taxonomists for standard genome sequencing and annotation.</title>
        <authorList>
            <consortium name="The Broad Institute Genomics Platform"/>
            <consortium name="The Broad Institute Genome Sequencing Center for Infectious Disease"/>
            <person name="Wu L."/>
            <person name="Ma J."/>
        </authorList>
    </citation>
    <scope>NUCLEOTIDE SEQUENCE [LARGE SCALE GENOMIC DNA]</scope>
    <source>
        <strain evidence="9">CGMCC 1.19062</strain>
    </source>
</reference>